<gene>
    <name evidence="2" type="ORF">NIES37_03130</name>
    <name evidence="3" type="ORF">NIES37_07780</name>
</gene>
<dbReference type="NCBIfam" id="NF033573">
    <property type="entry name" value="transpos_IS200"/>
    <property type="match status" value="1"/>
</dbReference>
<protein>
    <submittedName>
        <fullName evidence="2">Transposase IS200-family protein</fullName>
    </submittedName>
</protein>
<dbReference type="EMBL" id="AP018248">
    <property type="protein sequence ID" value="BAY96381.1"/>
    <property type="molecule type" value="Genomic_DNA"/>
</dbReference>
<dbReference type="PANTHER" id="PTHR33360:SF2">
    <property type="entry name" value="TRANSPOSASE FOR INSERTION SEQUENCE ELEMENT IS200"/>
    <property type="match status" value="1"/>
</dbReference>
<dbReference type="RefSeq" id="WP_096573610.1">
    <property type="nucleotide sequence ID" value="NZ_CAWNJS010000001.1"/>
</dbReference>
<accession>A0A1Z4MSI9</accession>
<dbReference type="InterPro" id="IPR036515">
    <property type="entry name" value="Transposase_17_sf"/>
</dbReference>
<dbReference type="InterPro" id="IPR002686">
    <property type="entry name" value="Transposase_17"/>
</dbReference>
<dbReference type="SMART" id="SM01321">
    <property type="entry name" value="Y1_Tnp"/>
    <property type="match status" value="1"/>
</dbReference>
<sequence length="135" mass="15472">MVPRKGSHSVFSIHLHLVFVTKYRRKTITAPILERLHEIFANVCIKTKCRLIEFSGEIDHVHLLIDFHPDNNLSALVGSLKSASSRVIQKEFSEHLSTFYRKPVFWSGSYYVASTGGAPIERIKQYIQSQETPED</sequence>
<name>A0A1Z4MSI9_9CYAN</name>
<proteinExistence type="predicted"/>
<dbReference type="GO" id="GO:0004803">
    <property type="term" value="F:transposase activity"/>
    <property type="evidence" value="ECO:0007669"/>
    <property type="project" value="InterPro"/>
</dbReference>
<organism evidence="2 4">
    <name type="scientific">Tolypothrix tenuis PCC 7101</name>
    <dbReference type="NCBI Taxonomy" id="231146"/>
    <lineage>
        <taxon>Bacteria</taxon>
        <taxon>Bacillati</taxon>
        <taxon>Cyanobacteriota</taxon>
        <taxon>Cyanophyceae</taxon>
        <taxon>Nostocales</taxon>
        <taxon>Tolypothrichaceae</taxon>
        <taxon>Tolypothrix</taxon>
    </lineage>
</organism>
<dbReference type="EMBL" id="AP018248">
    <property type="protein sequence ID" value="BAY96841.1"/>
    <property type="molecule type" value="Genomic_DNA"/>
</dbReference>
<evidence type="ECO:0000259" key="1">
    <source>
        <dbReference type="SMART" id="SM01321"/>
    </source>
</evidence>
<dbReference type="GO" id="GO:0006313">
    <property type="term" value="P:DNA transposition"/>
    <property type="evidence" value="ECO:0007669"/>
    <property type="project" value="InterPro"/>
</dbReference>
<dbReference type="Gene3D" id="3.30.70.1290">
    <property type="entry name" value="Transposase IS200-like"/>
    <property type="match status" value="1"/>
</dbReference>
<dbReference type="Pfam" id="PF01797">
    <property type="entry name" value="Y1_Tnp"/>
    <property type="match status" value="1"/>
</dbReference>
<dbReference type="Proteomes" id="UP000218785">
    <property type="component" value="Chromosome"/>
</dbReference>
<evidence type="ECO:0000313" key="2">
    <source>
        <dbReference type="EMBL" id="BAY96381.1"/>
    </source>
</evidence>
<dbReference type="KEGG" id="ttq:NIES37_07780"/>
<reference evidence="2 4" key="1">
    <citation type="submission" date="2017-06" db="EMBL/GenBank/DDBJ databases">
        <title>Genome sequencing of cyanobaciteial culture collection at National Institute for Environmental Studies (NIES).</title>
        <authorList>
            <person name="Hirose Y."/>
            <person name="Shimura Y."/>
            <person name="Fujisawa T."/>
            <person name="Nakamura Y."/>
            <person name="Kawachi M."/>
        </authorList>
    </citation>
    <scope>NUCLEOTIDE SEQUENCE [LARGE SCALE GENOMIC DNA]</scope>
    <source>
        <strain evidence="2 4">NIES-37</strain>
    </source>
</reference>
<dbReference type="GO" id="GO:0003677">
    <property type="term" value="F:DNA binding"/>
    <property type="evidence" value="ECO:0007669"/>
    <property type="project" value="InterPro"/>
</dbReference>
<evidence type="ECO:0000313" key="3">
    <source>
        <dbReference type="EMBL" id="BAY96841.1"/>
    </source>
</evidence>
<dbReference type="PANTHER" id="PTHR33360">
    <property type="entry name" value="TRANSPOSASE FOR INSERTION SEQUENCE ELEMENT IS200"/>
    <property type="match status" value="1"/>
</dbReference>
<dbReference type="AlphaFoldDB" id="A0A1Z4MSI9"/>
<keyword evidence="4" id="KW-1185">Reference proteome</keyword>
<feature type="domain" description="Transposase IS200-like" evidence="1">
    <location>
        <begin position="10"/>
        <end position="130"/>
    </location>
</feature>
<evidence type="ECO:0000313" key="4">
    <source>
        <dbReference type="Proteomes" id="UP000218785"/>
    </source>
</evidence>
<dbReference type="KEGG" id="ttq:NIES37_03130"/>
<dbReference type="SUPFAM" id="SSF143422">
    <property type="entry name" value="Transposase IS200-like"/>
    <property type="match status" value="1"/>
</dbReference>